<proteinExistence type="predicted"/>
<organism evidence="1 2">
    <name type="scientific">Araneus ventricosus</name>
    <name type="common">Orbweaver spider</name>
    <name type="synonym">Epeira ventricosa</name>
    <dbReference type="NCBI Taxonomy" id="182803"/>
    <lineage>
        <taxon>Eukaryota</taxon>
        <taxon>Metazoa</taxon>
        <taxon>Ecdysozoa</taxon>
        <taxon>Arthropoda</taxon>
        <taxon>Chelicerata</taxon>
        <taxon>Arachnida</taxon>
        <taxon>Araneae</taxon>
        <taxon>Araneomorphae</taxon>
        <taxon>Entelegynae</taxon>
        <taxon>Araneoidea</taxon>
        <taxon>Araneidae</taxon>
        <taxon>Araneus</taxon>
    </lineage>
</organism>
<accession>A0A4Y2T714</accession>
<comment type="caution">
    <text evidence="1">The sequence shown here is derived from an EMBL/GenBank/DDBJ whole genome shotgun (WGS) entry which is preliminary data.</text>
</comment>
<gene>
    <name evidence="1" type="ORF">AVEN_66659_1</name>
</gene>
<sequence>MKHEPAFSEIEKIIEKHFRTVSELSSSSNFDKTRPIVIKLKNVGNASNFPGESAVPLTDSTFWPLQSVLPTGDEIWKLVCSVTKAIHRFLCLAV</sequence>
<name>A0A4Y2T714_ARAVE</name>
<keyword evidence="2" id="KW-1185">Reference proteome</keyword>
<protein>
    <submittedName>
        <fullName evidence="1">Uncharacterized protein</fullName>
    </submittedName>
</protein>
<dbReference type="EMBL" id="BGPR01025909">
    <property type="protein sequence ID" value="GBN95189.1"/>
    <property type="molecule type" value="Genomic_DNA"/>
</dbReference>
<dbReference type="Proteomes" id="UP000499080">
    <property type="component" value="Unassembled WGS sequence"/>
</dbReference>
<evidence type="ECO:0000313" key="2">
    <source>
        <dbReference type="Proteomes" id="UP000499080"/>
    </source>
</evidence>
<reference evidence="1 2" key="1">
    <citation type="journal article" date="2019" name="Sci. Rep.">
        <title>Orb-weaving spider Araneus ventricosus genome elucidates the spidroin gene catalogue.</title>
        <authorList>
            <person name="Kono N."/>
            <person name="Nakamura H."/>
            <person name="Ohtoshi R."/>
            <person name="Moran D.A.P."/>
            <person name="Shinohara A."/>
            <person name="Yoshida Y."/>
            <person name="Fujiwara M."/>
            <person name="Mori M."/>
            <person name="Tomita M."/>
            <person name="Arakawa K."/>
        </authorList>
    </citation>
    <scope>NUCLEOTIDE SEQUENCE [LARGE SCALE GENOMIC DNA]</scope>
</reference>
<evidence type="ECO:0000313" key="1">
    <source>
        <dbReference type="EMBL" id="GBN95189.1"/>
    </source>
</evidence>
<dbReference type="AlphaFoldDB" id="A0A4Y2T714"/>